<evidence type="ECO:0000256" key="2">
    <source>
        <dbReference type="ARBA" id="ARBA00005695"/>
    </source>
</evidence>
<dbReference type="GO" id="GO:1904680">
    <property type="term" value="F:peptide transmembrane transporter activity"/>
    <property type="evidence" value="ECO:0007669"/>
    <property type="project" value="TreeGrafter"/>
</dbReference>
<dbReference type="PIRSF" id="PIRSF002741">
    <property type="entry name" value="MppA"/>
    <property type="match status" value="1"/>
</dbReference>
<evidence type="ECO:0000256" key="1">
    <source>
        <dbReference type="ARBA" id="ARBA00004196"/>
    </source>
</evidence>
<gene>
    <name evidence="6" type="primary">gsiB</name>
    <name evidence="6" type="ORF">SCARR_05036</name>
</gene>
<accession>A0A6C2URQ8</accession>
<dbReference type="Pfam" id="PF00496">
    <property type="entry name" value="SBP_bac_5"/>
    <property type="match status" value="1"/>
</dbReference>
<dbReference type="EMBL" id="CAAHFH010000003">
    <property type="protein sequence ID" value="VGO22938.1"/>
    <property type="molecule type" value="Genomic_DNA"/>
</dbReference>
<keyword evidence="3" id="KW-0813">Transport</keyword>
<dbReference type="GO" id="GO:0030288">
    <property type="term" value="C:outer membrane-bounded periplasmic space"/>
    <property type="evidence" value="ECO:0007669"/>
    <property type="project" value="UniProtKB-ARBA"/>
</dbReference>
<evidence type="ECO:0000313" key="6">
    <source>
        <dbReference type="EMBL" id="VGO22938.1"/>
    </source>
</evidence>
<protein>
    <submittedName>
        <fullName evidence="6">Glutathione-binding protein GsiB</fullName>
    </submittedName>
</protein>
<keyword evidence="7" id="KW-1185">Reference proteome</keyword>
<evidence type="ECO:0000259" key="5">
    <source>
        <dbReference type="Pfam" id="PF00496"/>
    </source>
</evidence>
<dbReference type="SUPFAM" id="SSF53850">
    <property type="entry name" value="Periplasmic binding protein-like II"/>
    <property type="match status" value="1"/>
</dbReference>
<proteinExistence type="inferred from homology"/>
<name>A0A6C2URQ8_9BACT</name>
<dbReference type="Gene3D" id="3.10.105.10">
    <property type="entry name" value="Dipeptide-binding Protein, Domain 3"/>
    <property type="match status" value="1"/>
</dbReference>
<evidence type="ECO:0000256" key="4">
    <source>
        <dbReference type="ARBA" id="ARBA00022729"/>
    </source>
</evidence>
<dbReference type="GO" id="GO:0043190">
    <property type="term" value="C:ATP-binding cassette (ABC) transporter complex"/>
    <property type="evidence" value="ECO:0007669"/>
    <property type="project" value="InterPro"/>
</dbReference>
<dbReference type="InterPro" id="IPR000914">
    <property type="entry name" value="SBP_5_dom"/>
</dbReference>
<organism evidence="6 7">
    <name type="scientific">Pontiella sulfatireligans</name>
    <dbReference type="NCBI Taxonomy" id="2750658"/>
    <lineage>
        <taxon>Bacteria</taxon>
        <taxon>Pseudomonadati</taxon>
        <taxon>Kiritimatiellota</taxon>
        <taxon>Kiritimatiellia</taxon>
        <taxon>Kiritimatiellales</taxon>
        <taxon>Pontiellaceae</taxon>
        <taxon>Pontiella</taxon>
    </lineage>
</organism>
<dbReference type="PANTHER" id="PTHR30290">
    <property type="entry name" value="PERIPLASMIC BINDING COMPONENT OF ABC TRANSPORTER"/>
    <property type="match status" value="1"/>
</dbReference>
<dbReference type="Gene3D" id="3.40.190.10">
    <property type="entry name" value="Periplasmic binding protein-like II"/>
    <property type="match status" value="1"/>
</dbReference>
<dbReference type="RefSeq" id="WP_136064884.1">
    <property type="nucleotide sequence ID" value="NZ_CAAHFH010000003.1"/>
</dbReference>
<comment type="similarity">
    <text evidence="2">Belongs to the bacterial solute-binding protein 5 family.</text>
</comment>
<dbReference type="GO" id="GO:0015833">
    <property type="term" value="P:peptide transport"/>
    <property type="evidence" value="ECO:0007669"/>
    <property type="project" value="TreeGrafter"/>
</dbReference>
<sequence length="626" mass="71488">MRFYVPDHKLFISGLLAVLGSFLLSGCGGAEKDPAIGNGETVSYSQTSRIRGLDPASAGEVSSSLAIARIYEGLLEYDYLARPYKVVPLLAESMPEVSADGLTYTFKIRKGIYFQDDPCFLDGKGRELVAEDFAYSIKRVADVKNVSSGFWAYNRRIKGINIFHEASMKPEPSDYDMDVEGLHVVDSHTLEIVLTEPYPQLLYVLAMHYAFAVPREAVEFYGNKFVNHPVGTGPYKLVEWRRNSRIEFVRNPKWAETGRIETYPETGTLEQKAAGLLKDAGKPIPFIDRVVQYVVDDTSTSWMMFLSGQLGSSIISPDNWDVVVTPDKSLNESLEQRGIELISSPYTAVYYMGFNWDDAMVGESDDSGQDLRNRKLRQALSCAYEFDLMNQFMNNRYYPIDGPIPTPLAGCLEKPSPYRYNLDKARKLLAEAGYPEGIDSKTGRRLELSVEMGSADTNTRQSMELMADMFQKIGVVLKANYNTWPAFIEKMNRRQGQLFRLAWVADYPDAENFLQLFYSKNESPGPNHSNYRNAEIDRFYEQIRTMQDSPERTEIYEKMANIIVEDSPWIFMFQPMSFALKHSWVENYLPHDYPYGMGKYRRINSEVRQKWIESYGDVKLNMSGRN</sequence>
<evidence type="ECO:0000313" key="7">
    <source>
        <dbReference type="Proteomes" id="UP000346198"/>
    </source>
</evidence>
<dbReference type="InterPro" id="IPR039424">
    <property type="entry name" value="SBP_5"/>
</dbReference>
<comment type="subcellular location">
    <subcellularLocation>
        <location evidence="1">Cell envelope</location>
    </subcellularLocation>
</comment>
<dbReference type="CDD" id="cd08505">
    <property type="entry name" value="PBP2_NikA_DppA_OppA_like_18"/>
    <property type="match status" value="1"/>
</dbReference>
<dbReference type="AlphaFoldDB" id="A0A6C2URQ8"/>
<dbReference type="Gene3D" id="3.90.76.10">
    <property type="entry name" value="Dipeptide-binding Protein, Domain 1"/>
    <property type="match status" value="1"/>
</dbReference>
<evidence type="ECO:0000256" key="3">
    <source>
        <dbReference type="ARBA" id="ARBA00022448"/>
    </source>
</evidence>
<dbReference type="PROSITE" id="PS51257">
    <property type="entry name" value="PROKAR_LIPOPROTEIN"/>
    <property type="match status" value="1"/>
</dbReference>
<dbReference type="InterPro" id="IPR030678">
    <property type="entry name" value="Peptide/Ni-bd"/>
</dbReference>
<dbReference type="Proteomes" id="UP000346198">
    <property type="component" value="Unassembled WGS sequence"/>
</dbReference>
<dbReference type="PANTHER" id="PTHR30290:SF10">
    <property type="entry name" value="PERIPLASMIC OLIGOPEPTIDE-BINDING PROTEIN-RELATED"/>
    <property type="match status" value="1"/>
</dbReference>
<keyword evidence="4" id="KW-0732">Signal</keyword>
<feature type="domain" description="Solute-binding protein family 5" evidence="5">
    <location>
        <begin position="85"/>
        <end position="523"/>
    </location>
</feature>
<reference evidence="6 7" key="1">
    <citation type="submission" date="2019-04" db="EMBL/GenBank/DDBJ databases">
        <authorList>
            <person name="Van Vliet M D."/>
        </authorList>
    </citation>
    <scope>NUCLEOTIDE SEQUENCE [LARGE SCALE GENOMIC DNA]</scope>
    <source>
        <strain evidence="6 7">F21</strain>
    </source>
</reference>